<dbReference type="PANTHER" id="PTHR36928">
    <property type="entry name" value="PHOSPHATASE YCDX-RELATED"/>
    <property type="match status" value="1"/>
</dbReference>
<dbReference type="SMART" id="SM00481">
    <property type="entry name" value="POLIIIAc"/>
    <property type="match status" value="1"/>
</dbReference>
<dbReference type="GO" id="GO:0042578">
    <property type="term" value="F:phosphoric ester hydrolase activity"/>
    <property type="evidence" value="ECO:0007669"/>
    <property type="project" value="TreeGrafter"/>
</dbReference>
<evidence type="ECO:0000313" key="4">
    <source>
        <dbReference type="Proteomes" id="UP000812270"/>
    </source>
</evidence>
<dbReference type="Pfam" id="PF14520">
    <property type="entry name" value="HHH_5"/>
    <property type="match status" value="1"/>
</dbReference>
<dbReference type="PANTHER" id="PTHR36928:SF1">
    <property type="entry name" value="PHOSPHATASE YCDX-RELATED"/>
    <property type="match status" value="1"/>
</dbReference>
<dbReference type="CDD" id="cd07436">
    <property type="entry name" value="PHP_PolX"/>
    <property type="match status" value="1"/>
</dbReference>
<dbReference type="InterPro" id="IPR004013">
    <property type="entry name" value="PHP_dom"/>
</dbReference>
<protein>
    <submittedName>
        <fullName evidence="3">DNA polymerase/3'-5' exonuclease PolX</fullName>
    </submittedName>
</protein>
<accession>A0A9E2W3I4</accession>
<evidence type="ECO:0000313" key="3">
    <source>
        <dbReference type="EMBL" id="MBV4356809.1"/>
    </source>
</evidence>
<dbReference type="PIRSF" id="PIRSF005047">
    <property type="entry name" value="UCP005047_YshC"/>
    <property type="match status" value="1"/>
</dbReference>
<dbReference type="GO" id="GO:0004527">
    <property type="term" value="F:exonuclease activity"/>
    <property type="evidence" value="ECO:0007669"/>
    <property type="project" value="UniProtKB-KW"/>
</dbReference>
<keyword evidence="3" id="KW-0269">Exonuclease</keyword>
<evidence type="ECO:0000259" key="1">
    <source>
        <dbReference type="SMART" id="SM00481"/>
    </source>
</evidence>
<dbReference type="InterPro" id="IPR050243">
    <property type="entry name" value="PHP_phosphatase"/>
</dbReference>
<dbReference type="Proteomes" id="UP000812270">
    <property type="component" value="Unassembled WGS sequence"/>
</dbReference>
<keyword evidence="4" id="KW-1185">Reference proteome</keyword>
<dbReference type="GO" id="GO:0003677">
    <property type="term" value="F:DNA binding"/>
    <property type="evidence" value="ECO:0007669"/>
    <property type="project" value="InterPro"/>
</dbReference>
<keyword evidence="3" id="KW-0378">Hydrolase</keyword>
<evidence type="ECO:0000259" key="2">
    <source>
        <dbReference type="SMART" id="SM00483"/>
    </source>
</evidence>
<dbReference type="EMBL" id="JAHSPG010000003">
    <property type="protein sequence ID" value="MBV4356809.1"/>
    <property type="molecule type" value="Genomic_DNA"/>
</dbReference>
<proteinExistence type="predicted"/>
<dbReference type="Pfam" id="PF14716">
    <property type="entry name" value="HHH_8"/>
    <property type="match status" value="1"/>
</dbReference>
<dbReference type="GO" id="GO:0003887">
    <property type="term" value="F:DNA-directed DNA polymerase activity"/>
    <property type="evidence" value="ECO:0007669"/>
    <property type="project" value="InterPro"/>
</dbReference>
<keyword evidence="3" id="KW-0540">Nuclease</keyword>
<dbReference type="AlphaFoldDB" id="A0A9E2W3I4"/>
<dbReference type="GO" id="GO:0008270">
    <property type="term" value="F:zinc ion binding"/>
    <property type="evidence" value="ECO:0007669"/>
    <property type="project" value="TreeGrafter"/>
</dbReference>
<dbReference type="GO" id="GO:0005829">
    <property type="term" value="C:cytosol"/>
    <property type="evidence" value="ECO:0007669"/>
    <property type="project" value="TreeGrafter"/>
</dbReference>
<dbReference type="SMART" id="SM00483">
    <property type="entry name" value="POLXc"/>
    <property type="match status" value="1"/>
</dbReference>
<dbReference type="RefSeq" id="WP_217790447.1">
    <property type="nucleotide sequence ID" value="NZ_JAHSPG010000003.1"/>
</dbReference>
<dbReference type="InterPro" id="IPR022311">
    <property type="entry name" value="PolX-like"/>
</dbReference>
<dbReference type="InterPro" id="IPR047967">
    <property type="entry name" value="PolX_PHP"/>
</dbReference>
<name>A0A9E2W3I4_9BACT</name>
<sequence>MPLDNYAIADQFSLLSKLMDIHGENSFKSKSYSVAAFNIEKITTPLHEISPDKLFTLKGIGESTGRKIIEILDTGKLQALEDMLLKTPPGILDLLNIKGLGPKKISTIWKEMGIESVGELLYACNENRLTLYKGFGEKTQKSVQENIEFFLRHVGSYLYAQIEGYAHQLLAGLANAFGDDLIEITGDFRRQNTIISKLEFVTTKSIDFISDFFSQQNFVVEEVSQEMIAVKGPENILLVFYIATADNFYYKLLETSSAPEFYEALQKENGWSASNKVESENDIFKSIHFNFVPAYLRDTTAFIERAKQKDFSDIIHVSDIKGIIHNHSNWSDGVNTVEEMAKACIAQGFEYLVISDHSKTAAYAKGLQEERVREQHLYIDELNAKLHPFKIFKSIESDILNDGSLDYSNEILATFDLVIGSVHQNLTMPEDKAMMRLLNAIRNPYTTILGHMTGRLLLSRKGYPVDHKEIIKACVENNVVIELNAHPRRLDIDWSFIDDAIAQGAIISIDPDAHSIDGFHDVKYGVLAAQKGGLTKDKNLSSYSLAEFEKFLSDRRIAKKI</sequence>
<organism evidence="3 4">
    <name type="scientific">Pinibacter aurantiacus</name>
    <dbReference type="NCBI Taxonomy" id="2851599"/>
    <lineage>
        <taxon>Bacteria</taxon>
        <taxon>Pseudomonadati</taxon>
        <taxon>Bacteroidota</taxon>
        <taxon>Chitinophagia</taxon>
        <taxon>Chitinophagales</taxon>
        <taxon>Chitinophagaceae</taxon>
        <taxon>Pinibacter</taxon>
    </lineage>
</organism>
<gene>
    <name evidence="3" type="ORF">KTO63_06575</name>
</gene>
<dbReference type="InterPro" id="IPR002054">
    <property type="entry name" value="DNA-dir_DNA_pol_X"/>
</dbReference>
<dbReference type="InterPro" id="IPR003141">
    <property type="entry name" value="Pol/His_phosphatase_N"/>
</dbReference>
<comment type="caution">
    <text evidence="3">The sequence shown here is derived from an EMBL/GenBank/DDBJ whole genome shotgun (WGS) entry which is preliminary data.</text>
</comment>
<feature type="domain" description="Polymerase/histidinol phosphatase N-terminal" evidence="1">
    <location>
        <begin position="322"/>
        <end position="401"/>
    </location>
</feature>
<feature type="domain" description="DNA-directed DNA polymerase X" evidence="2">
    <location>
        <begin position="3"/>
        <end position="298"/>
    </location>
</feature>
<dbReference type="InterPro" id="IPR010996">
    <property type="entry name" value="HHH_MUS81"/>
</dbReference>
<dbReference type="Pfam" id="PF02811">
    <property type="entry name" value="PHP"/>
    <property type="match status" value="1"/>
</dbReference>
<reference evidence="3" key="1">
    <citation type="submission" date="2021-06" db="EMBL/GenBank/DDBJ databases">
        <authorList>
            <person name="Huq M.A."/>
        </authorList>
    </citation>
    <scope>NUCLEOTIDE SEQUENCE</scope>
    <source>
        <strain evidence="3">MAH-26</strain>
    </source>
</reference>